<dbReference type="AlphaFoldDB" id="A0A2T4UCG0"/>
<evidence type="ECO:0000256" key="2">
    <source>
        <dbReference type="SAM" id="Phobius"/>
    </source>
</evidence>
<feature type="transmembrane region" description="Helical" evidence="2">
    <location>
        <begin position="200"/>
        <end position="217"/>
    </location>
</feature>
<feature type="transmembrane region" description="Helical" evidence="2">
    <location>
        <begin position="229"/>
        <end position="247"/>
    </location>
</feature>
<dbReference type="PANTHER" id="PTHR42736:SF1">
    <property type="entry name" value="PROTEIN-GLUTAMINE GAMMA-GLUTAMYLTRANSFERASE"/>
    <property type="match status" value="1"/>
</dbReference>
<dbReference type="SMART" id="SM00460">
    <property type="entry name" value="TGc"/>
    <property type="match status" value="1"/>
</dbReference>
<gene>
    <name evidence="4" type="ORF">C7Y72_20215</name>
</gene>
<feature type="region of interest" description="Disordered" evidence="1">
    <location>
        <begin position="578"/>
        <end position="637"/>
    </location>
</feature>
<dbReference type="RefSeq" id="WP_107571004.1">
    <property type="nucleotide sequence ID" value="NZ_PYYB01000004.1"/>
</dbReference>
<dbReference type="Proteomes" id="UP000240739">
    <property type="component" value="Unassembled WGS sequence"/>
</dbReference>
<dbReference type="InterPro" id="IPR052901">
    <property type="entry name" value="Bact_TGase-like"/>
</dbReference>
<feature type="transmembrane region" description="Helical" evidence="2">
    <location>
        <begin position="91"/>
        <end position="112"/>
    </location>
</feature>
<feature type="domain" description="Transglutaminase-like" evidence="3">
    <location>
        <begin position="512"/>
        <end position="583"/>
    </location>
</feature>
<proteinExistence type="predicted"/>
<evidence type="ECO:0000259" key="3">
    <source>
        <dbReference type="SMART" id="SM00460"/>
    </source>
</evidence>
<dbReference type="SUPFAM" id="SSF54001">
    <property type="entry name" value="Cysteine proteinases"/>
    <property type="match status" value="1"/>
</dbReference>
<name>A0A2T4UCG0_9ACTN</name>
<dbReference type="InterPro" id="IPR038765">
    <property type="entry name" value="Papain-like_cys_pep_sf"/>
</dbReference>
<protein>
    <recommendedName>
        <fullName evidence="3">Transglutaminase-like domain-containing protein</fullName>
    </recommendedName>
</protein>
<keyword evidence="2" id="KW-1133">Transmembrane helix</keyword>
<evidence type="ECO:0000313" key="4">
    <source>
        <dbReference type="EMBL" id="PTL54904.1"/>
    </source>
</evidence>
<feature type="compositionally biased region" description="Acidic residues" evidence="1">
    <location>
        <begin position="603"/>
        <end position="612"/>
    </location>
</feature>
<keyword evidence="2" id="KW-0472">Membrane</keyword>
<dbReference type="InterPro" id="IPR002931">
    <property type="entry name" value="Transglutaminase-like"/>
</dbReference>
<feature type="transmembrane region" description="Helical" evidence="2">
    <location>
        <begin position="147"/>
        <end position="169"/>
    </location>
</feature>
<sequence>MSTLAPAPRRERPARRPPRTAPAPAPVAAPARGGLRLAAWTLLALLAAHAWADQVAPASRAAATASVLLGSAIGALLLLAPRVTSRRRRLLLVDGLAVGALVLALATCGVPLRLLLPDAWGELAAGIGQGLGALPGVRVPYRGLDEWTRATIVLGGTLLVLVSAWVAFVPRGAATGRPLVAAGLLATLYAVPVVERAPDHPFLQGTAVTVLLAVLLWGDRLPRGQARPAAILLAVAAVAAAVLAPRLDGDRPLFDYESFVADSLQGRNTSTFSWQHRYGPLNWTRTGREVLRIRARQGTYWKAAVLPEFDGRAWRTTDAVDIRTPDTEIAEDPGYRQQLTVVVAGLRSPEYVTAGSTRSIAASPRLAIESGFGIFRTGSRPLRRGDAYRAEVYVPQPSPETMRDAGSSYPLFTRRFLSMGLPDSERSVLLFPRWGESQSIFRYALGAPPRSDGEEQLLASPYRRTYRLAQRLRAASATPYDFIRNVRARVMRDATYTETPRVDPRAPLDGFLFDRREGYCQQFSGAMALLLRMGGVPARVASGFTAGTYDDARKEWVVRDLDAHSWVEAYVPGQGWVAFDPTPAAAPPRSQLRDDEPATTPDEPAEEQDADEGPAGAPADARLGGGPGAPAASPGDESLSLGPPLLVVLAAGALVAFVVRRRVGVRADDPPELAELLQALRLTGRPPATGTTLRQLEERFRHAPQAADYLRAVRAQRYAPSATGPGRAQRAALRTALADGLGAGGRLRAWWALPPRPVGRRGRRA</sequence>
<evidence type="ECO:0000256" key="1">
    <source>
        <dbReference type="SAM" id="MobiDB-lite"/>
    </source>
</evidence>
<dbReference type="OrthoDB" id="9804023at2"/>
<dbReference type="Gene3D" id="3.10.620.30">
    <property type="match status" value="1"/>
</dbReference>
<feature type="transmembrane region" description="Helical" evidence="2">
    <location>
        <begin position="62"/>
        <end position="79"/>
    </location>
</feature>
<keyword evidence="5" id="KW-1185">Reference proteome</keyword>
<dbReference type="PANTHER" id="PTHR42736">
    <property type="entry name" value="PROTEIN-GLUTAMINE GAMMA-GLUTAMYLTRANSFERASE"/>
    <property type="match status" value="1"/>
</dbReference>
<comment type="caution">
    <text evidence="4">The sequence shown here is derived from an EMBL/GenBank/DDBJ whole genome shotgun (WGS) entry which is preliminary data.</text>
</comment>
<feature type="compositionally biased region" description="Low complexity" evidence="1">
    <location>
        <begin position="613"/>
        <end position="622"/>
    </location>
</feature>
<feature type="transmembrane region" description="Helical" evidence="2">
    <location>
        <begin position="176"/>
        <end position="194"/>
    </location>
</feature>
<accession>A0A2T4UCG0</accession>
<dbReference type="Pfam" id="PF01841">
    <property type="entry name" value="Transglut_core"/>
    <property type="match status" value="1"/>
</dbReference>
<keyword evidence="2" id="KW-0812">Transmembrane</keyword>
<reference evidence="4 5" key="1">
    <citation type="submission" date="2018-03" db="EMBL/GenBank/DDBJ databases">
        <title>Aquarubrobacter algicola gen. nov., sp. nov., a novel actinobacterium isolated from shallow eutrophic lake during the end of cyanobacterial harmful algal blooms.</title>
        <authorList>
            <person name="Chun S.J."/>
        </authorList>
    </citation>
    <scope>NUCLEOTIDE SEQUENCE [LARGE SCALE GENOMIC DNA]</scope>
    <source>
        <strain evidence="4 5">Seoho-28</strain>
    </source>
</reference>
<feature type="region of interest" description="Disordered" evidence="1">
    <location>
        <begin position="1"/>
        <end position="27"/>
    </location>
</feature>
<dbReference type="EMBL" id="PYYB01000004">
    <property type="protein sequence ID" value="PTL54904.1"/>
    <property type="molecule type" value="Genomic_DNA"/>
</dbReference>
<evidence type="ECO:0000313" key="5">
    <source>
        <dbReference type="Proteomes" id="UP000240739"/>
    </source>
</evidence>
<organism evidence="4 5">
    <name type="scientific">Paraconexibacter algicola</name>
    <dbReference type="NCBI Taxonomy" id="2133960"/>
    <lineage>
        <taxon>Bacteria</taxon>
        <taxon>Bacillati</taxon>
        <taxon>Actinomycetota</taxon>
        <taxon>Thermoleophilia</taxon>
        <taxon>Solirubrobacterales</taxon>
        <taxon>Paraconexibacteraceae</taxon>
        <taxon>Paraconexibacter</taxon>
    </lineage>
</organism>